<dbReference type="GO" id="GO:0005509">
    <property type="term" value="F:calcium ion binding"/>
    <property type="evidence" value="ECO:0007669"/>
    <property type="project" value="InterPro"/>
</dbReference>
<dbReference type="PANTHER" id="PTHR38340">
    <property type="entry name" value="S-LAYER PROTEIN"/>
    <property type="match status" value="1"/>
</dbReference>
<dbReference type="RefSeq" id="WP_305790967.1">
    <property type="nucleotide sequence ID" value="NZ_CP021416.1"/>
</dbReference>
<evidence type="ECO:0000313" key="3">
    <source>
        <dbReference type="EMBL" id="ARU48274.1"/>
    </source>
</evidence>
<dbReference type="PRINTS" id="PR00313">
    <property type="entry name" value="CABNDNGRPT"/>
</dbReference>
<dbReference type="Gene3D" id="2.150.10.10">
    <property type="entry name" value="Serralysin-like metalloprotease, C-terminal"/>
    <property type="match status" value="2"/>
</dbReference>
<gene>
    <name evidence="3" type="ORF">Sdiek1_1108</name>
</gene>
<accession>A0A1Y0HLM6</accession>
<evidence type="ECO:0000313" key="4">
    <source>
        <dbReference type="Proteomes" id="UP000196005"/>
    </source>
</evidence>
<dbReference type="InterPro" id="IPR011049">
    <property type="entry name" value="Serralysin-like_metalloprot_C"/>
</dbReference>
<dbReference type="PROSITE" id="PS00330">
    <property type="entry name" value="HEMOLYSIN_CALCIUM"/>
    <property type="match status" value="3"/>
</dbReference>
<dbReference type="KEGG" id="suls:Sdiek1_1108"/>
<dbReference type="InterPro" id="IPR010221">
    <property type="entry name" value="VCBS_dom"/>
</dbReference>
<dbReference type="InterPro" id="IPR050557">
    <property type="entry name" value="RTX_toxin/Mannuronan_C5-epim"/>
</dbReference>
<reference evidence="4" key="1">
    <citation type="submission" date="2017-05" db="EMBL/GenBank/DDBJ databases">
        <title>Dechlorination kinetics govern the competition between two new strains of the genus Sulfurospirillum.</title>
        <authorList>
            <person name="Buttet G.F."/>
            <person name="Murray A.M."/>
            <person name="Goris T."/>
            <person name="Burion M."/>
            <person name="Lin B."/>
            <person name="Rolle M."/>
            <person name="Maillard J."/>
        </authorList>
    </citation>
    <scope>NUCLEOTIDE SEQUENCE [LARGE SCALE GENOMIC DNA]</scope>
    <source>
        <strain evidence="4">SL2-1</strain>
    </source>
</reference>
<dbReference type="NCBIfam" id="TIGR01965">
    <property type="entry name" value="VCBS_repeat"/>
    <property type="match status" value="1"/>
</dbReference>
<dbReference type="InterPro" id="IPR018511">
    <property type="entry name" value="Hemolysin-typ_Ca-bd_CS"/>
</dbReference>
<dbReference type="GO" id="GO:0005576">
    <property type="term" value="C:extracellular region"/>
    <property type="evidence" value="ECO:0007669"/>
    <property type="project" value="UniProtKB-SubCell"/>
</dbReference>
<dbReference type="AlphaFoldDB" id="A0A1Y0HLM6"/>
<dbReference type="SUPFAM" id="SSF51120">
    <property type="entry name" value="beta-Roll"/>
    <property type="match status" value="1"/>
</dbReference>
<protein>
    <submittedName>
        <fullName evidence="3">Leukotoxin</fullName>
    </submittedName>
</protein>
<keyword evidence="4" id="KW-1185">Reference proteome</keyword>
<dbReference type="PANTHER" id="PTHR38340:SF1">
    <property type="entry name" value="S-LAYER PROTEIN"/>
    <property type="match status" value="1"/>
</dbReference>
<organism evidence="3 4">
    <name type="scientific">Sulfurospirillum diekertiae</name>
    <dbReference type="NCBI Taxonomy" id="1854492"/>
    <lineage>
        <taxon>Bacteria</taxon>
        <taxon>Pseudomonadati</taxon>
        <taxon>Campylobacterota</taxon>
        <taxon>Epsilonproteobacteria</taxon>
        <taxon>Campylobacterales</taxon>
        <taxon>Sulfurospirillaceae</taxon>
        <taxon>Sulfurospirillum</taxon>
    </lineage>
</organism>
<dbReference type="Pfam" id="PF00353">
    <property type="entry name" value="HemolysinCabind"/>
    <property type="match status" value="2"/>
</dbReference>
<dbReference type="EMBL" id="CP021416">
    <property type="protein sequence ID" value="ARU48274.1"/>
    <property type="molecule type" value="Genomic_DNA"/>
</dbReference>
<dbReference type="Proteomes" id="UP000196005">
    <property type="component" value="Chromosome"/>
</dbReference>
<dbReference type="InterPro" id="IPR001343">
    <property type="entry name" value="Hemolysn_Ca-bd"/>
</dbReference>
<comment type="subcellular location">
    <subcellularLocation>
        <location evidence="1">Secreted</location>
    </subcellularLocation>
</comment>
<sequence length="353" mass="36687">MSNLRVPVVQMLLLKNVTYSTYDHTSETMTPITIATPEVEWVAALVASGNVLDNDTKGTDGNLSVTSVSINGTNVIVDTNGVDISGHNGSLHIDALGAYTYTPTNADMTSTALSTPDVFTYTIKDADGSISSSTLTITTTDHDYTTATNNIIGGTDGNDMLTGTSGNDVIYGSAGDDHLVGGAGNDTLYGGAGNDILEGGDGNDYLDGGTGADKLYGGAGNDILVYDAADTVIDGGTGTDTLLFTANTTIDFSQLDSSNDPIKNIEVLDLTQPNVNVTLKNLSLNDVLDMTETGTTHTLTILGDSADKVTVDSSLTKTSSTEISNGHTFDIYTNANATDPTVIVKIEQTIQHS</sequence>
<name>A0A1Y0HLM6_9BACT</name>
<evidence type="ECO:0000256" key="1">
    <source>
        <dbReference type="ARBA" id="ARBA00004613"/>
    </source>
</evidence>
<dbReference type="Pfam" id="PF17963">
    <property type="entry name" value="Big_9"/>
    <property type="match status" value="1"/>
</dbReference>
<proteinExistence type="predicted"/>
<keyword evidence="2" id="KW-0964">Secreted</keyword>
<evidence type="ECO:0000256" key="2">
    <source>
        <dbReference type="ARBA" id="ARBA00022525"/>
    </source>
</evidence>